<accession>X1NN57</accession>
<proteinExistence type="predicted"/>
<dbReference type="EMBL" id="BARV01016897">
    <property type="protein sequence ID" value="GAI31651.1"/>
    <property type="molecule type" value="Genomic_DNA"/>
</dbReference>
<gene>
    <name evidence="1" type="ORF">S06H3_28893</name>
</gene>
<reference evidence="1" key="1">
    <citation type="journal article" date="2014" name="Front. Microbiol.">
        <title>High frequency of phylogenetically diverse reductive dehalogenase-homologous genes in deep subseafloor sedimentary metagenomes.</title>
        <authorList>
            <person name="Kawai M."/>
            <person name="Futagami T."/>
            <person name="Toyoda A."/>
            <person name="Takaki Y."/>
            <person name="Nishi S."/>
            <person name="Hori S."/>
            <person name="Arai W."/>
            <person name="Tsubouchi T."/>
            <person name="Morono Y."/>
            <person name="Uchiyama I."/>
            <person name="Ito T."/>
            <person name="Fujiyama A."/>
            <person name="Inagaki F."/>
            <person name="Takami H."/>
        </authorList>
    </citation>
    <scope>NUCLEOTIDE SEQUENCE</scope>
    <source>
        <strain evidence="1">Expedition CK06-06</strain>
    </source>
</reference>
<name>X1NN57_9ZZZZ</name>
<dbReference type="Pfam" id="PF20244">
    <property type="entry name" value="DUF6599"/>
    <property type="match status" value="1"/>
</dbReference>
<dbReference type="AlphaFoldDB" id="X1NN57"/>
<feature type="non-terminal residue" evidence="1">
    <location>
        <position position="124"/>
    </location>
</feature>
<organism evidence="1">
    <name type="scientific">marine sediment metagenome</name>
    <dbReference type="NCBI Taxonomy" id="412755"/>
    <lineage>
        <taxon>unclassified sequences</taxon>
        <taxon>metagenomes</taxon>
        <taxon>ecological metagenomes</taxon>
    </lineage>
</organism>
<comment type="caution">
    <text evidence="1">The sequence shown here is derived from an EMBL/GenBank/DDBJ whole genome shotgun (WGS) entry which is preliminary data.</text>
</comment>
<sequence>MPGEAETGGWKEDGLPQIYVGEDLFTYINGGAEIYHEYGFTQVIVQDFLNKNKKSISLEIFEMSNPESAYGMYTFKTNPGGEELALGDEAQLADYYMNFWKGKFIITLTGFDEDEGTKKSRAKN</sequence>
<protein>
    <submittedName>
        <fullName evidence="1">Uncharacterized protein</fullName>
    </submittedName>
</protein>
<dbReference type="InterPro" id="IPR046534">
    <property type="entry name" value="DUF6599"/>
</dbReference>
<evidence type="ECO:0000313" key="1">
    <source>
        <dbReference type="EMBL" id="GAI31651.1"/>
    </source>
</evidence>